<accession>B8HU26</accession>
<dbReference type="eggNOG" id="ENOG502ZC3W">
    <property type="taxonomic scope" value="Bacteria"/>
</dbReference>
<evidence type="ECO:0008006" key="3">
    <source>
        <dbReference type="Google" id="ProtNLM"/>
    </source>
</evidence>
<gene>
    <name evidence="2" type="ordered locus">Cyan7425_0555</name>
</gene>
<reference evidence="2" key="1">
    <citation type="submission" date="2009-01" db="EMBL/GenBank/DDBJ databases">
        <title>Complete sequence of chromosome Cyanothece sp. PCC 7425.</title>
        <authorList>
            <consortium name="US DOE Joint Genome Institute"/>
            <person name="Lucas S."/>
            <person name="Copeland A."/>
            <person name="Lapidus A."/>
            <person name="Glavina del Rio T."/>
            <person name="Dalin E."/>
            <person name="Tice H."/>
            <person name="Bruce D."/>
            <person name="Goodwin L."/>
            <person name="Pitluck S."/>
            <person name="Sims D."/>
            <person name="Meineke L."/>
            <person name="Brettin T."/>
            <person name="Detter J.C."/>
            <person name="Han C."/>
            <person name="Larimer F."/>
            <person name="Land M."/>
            <person name="Hauser L."/>
            <person name="Kyrpides N."/>
            <person name="Ovchinnikova G."/>
            <person name="Liberton M."/>
            <person name="Stoeckel J."/>
            <person name="Banerjee A."/>
            <person name="Singh A."/>
            <person name="Page L."/>
            <person name="Sato H."/>
            <person name="Zhao L."/>
            <person name="Sherman L."/>
            <person name="Pakrasi H."/>
            <person name="Richardson P."/>
        </authorList>
    </citation>
    <scope>NUCLEOTIDE SEQUENCE</scope>
    <source>
        <strain evidence="2">PCC 7425</strain>
    </source>
</reference>
<dbReference type="InterPro" id="IPR021256">
    <property type="entry name" value="DUF2808"/>
</dbReference>
<organism evidence="2">
    <name type="scientific">Cyanothece sp. (strain PCC 7425 / ATCC 29141)</name>
    <dbReference type="NCBI Taxonomy" id="395961"/>
    <lineage>
        <taxon>Bacteria</taxon>
        <taxon>Bacillati</taxon>
        <taxon>Cyanobacteriota</taxon>
        <taxon>Cyanophyceae</taxon>
        <taxon>Gomontiellales</taxon>
        <taxon>Cyanothecaceae</taxon>
        <taxon>Cyanothece</taxon>
    </lineage>
</organism>
<feature type="signal peptide" evidence="1">
    <location>
        <begin position="1"/>
        <end position="36"/>
    </location>
</feature>
<evidence type="ECO:0000256" key="1">
    <source>
        <dbReference type="SAM" id="SignalP"/>
    </source>
</evidence>
<protein>
    <recommendedName>
        <fullName evidence="3">DUF2808 domain-containing protein</fullName>
    </recommendedName>
</protein>
<sequence length="198" mass="22000">MAKPFPTQKKTFWQRVLPFVCIGGLLSAGIPTLTQAQSNPGFTWRWDGNARDIKNLSYFLTNGTPGFMGDTYRLEFGVQNVAISELRISYPDYFDGSFDPKAIEVRVGGIKSNKFFNLRRDIGEPVALREVNLDADNYLIQIVPAEVIPAGQPVRVILSNVRNPPTGGMYNFKGWIMAPGDVPLSRGVGVWTISIFRG</sequence>
<dbReference type="OrthoDB" id="464559at2"/>
<name>B8HU26_CYAP4</name>
<dbReference type="KEGG" id="cyn:Cyan7425_0555"/>
<dbReference type="EMBL" id="CP001344">
    <property type="protein sequence ID" value="ACL42946.1"/>
    <property type="molecule type" value="Genomic_DNA"/>
</dbReference>
<dbReference type="Pfam" id="PF10989">
    <property type="entry name" value="DUF2808"/>
    <property type="match status" value="1"/>
</dbReference>
<keyword evidence="1" id="KW-0732">Signal</keyword>
<evidence type="ECO:0000313" key="2">
    <source>
        <dbReference type="EMBL" id="ACL42946.1"/>
    </source>
</evidence>
<dbReference type="HOGENOM" id="CLU_133074_0_0_3"/>
<dbReference type="STRING" id="395961.Cyan7425_0555"/>
<dbReference type="AlphaFoldDB" id="B8HU26"/>
<feature type="chain" id="PRO_5002873467" description="DUF2808 domain-containing protein" evidence="1">
    <location>
        <begin position="37"/>
        <end position="198"/>
    </location>
</feature>
<proteinExistence type="predicted"/>